<comment type="caution">
    <text evidence="2">The sequence shown here is derived from an EMBL/GenBank/DDBJ whole genome shotgun (WGS) entry which is preliminary data.</text>
</comment>
<dbReference type="eggNOG" id="COG2226">
    <property type="taxonomic scope" value="Bacteria"/>
</dbReference>
<dbReference type="InterPro" id="IPR029063">
    <property type="entry name" value="SAM-dependent_MTases_sf"/>
</dbReference>
<dbReference type="Proteomes" id="UP000005845">
    <property type="component" value="Unassembled WGS sequence"/>
</dbReference>
<dbReference type="EMBL" id="BAFC01000034">
    <property type="protein sequence ID" value="GAB38174.1"/>
    <property type="molecule type" value="Genomic_DNA"/>
</dbReference>
<dbReference type="GO" id="GO:0008757">
    <property type="term" value="F:S-adenosylmethionine-dependent methyltransferase activity"/>
    <property type="evidence" value="ECO:0007669"/>
    <property type="project" value="InterPro"/>
</dbReference>
<dbReference type="RefSeq" id="WP_005203644.1">
    <property type="nucleotide sequence ID" value="NZ_BAFC01000034.1"/>
</dbReference>
<sequence>MNKEHLELCASTEWADALSQWIVPWALDDVELGSDAVEFGPGPGLTTDILRTRTQHLTAVEVDEALAAALADRFAEADDVTVIHADGTASGLEGSRYTAVVCLTMLHHVPSTELQDAIFAEARRLLTADGVFAGSDSRDSPDFRALHAGDVCVPVDPATLAERLNAAGFTDVEVETNEWAVRFRARP</sequence>
<keyword evidence="3" id="KW-1185">Reference proteome</keyword>
<evidence type="ECO:0000313" key="3">
    <source>
        <dbReference type="Proteomes" id="UP000005845"/>
    </source>
</evidence>
<feature type="domain" description="Methyltransferase type 11" evidence="1">
    <location>
        <begin position="38"/>
        <end position="133"/>
    </location>
</feature>
<accession>H5TXG6</accession>
<reference evidence="2 3" key="1">
    <citation type="submission" date="2012-02" db="EMBL/GenBank/DDBJ databases">
        <title>Whole genome shotgun sequence of Gordonia sputi NBRC 100414.</title>
        <authorList>
            <person name="Yoshida I."/>
            <person name="Hosoyama A."/>
            <person name="Tsuchikane K."/>
            <person name="Katsumata H."/>
            <person name="Yamazaki S."/>
            <person name="Fujita N."/>
        </authorList>
    </citation>
    <scope>NUCLEOTIDE SEQUENCE [LARGE SCALE GENOMIC DNA]</scope>
    <source>
        <strain evidence="2 3">NBRC 100414</strain>
    </source>
</reference>
<evidence type="ECO:0000313" key="2">
    <source>
        <dbReference type="EMBL" id="GAB38174.1"/>
    </source>
</evidence>
<dbReference type="InterPro" id="IPR013216">
    <property type="entry name" value="Methyltransf_11"/>
</dbReference>
<dbReference type="SUPFAM" id="SSF53335">
    <property type="entry name" value="S-adenosyl-L-methionine-dependent methyltransferases"/>
    <property type="match status" value="1"/>
</dbReference>
<dbReference type="Pfam" id="PF08241">
    <property type="entry name" value="Methyltransf_11"/>
    <property type="match status" value="1"/>
</dbReference>
<protein>
    <recommendedName>
        <fullName evidence="1">Methyltransferase type 11 domain-containing protein</fullName>
    </recommendedName>
</protein>
<organism evidence="2 3">
    <name type="scientific">Gordonia sputi NBRC 100414</name>
    <dbReference type="NCBI Taxonomy" id="1089453"/>
    <lineage>
        <taxon>Bacteria</taxon>
        <taxon>Bacillati</taxon>
        <taxon>Actinomycetota</taxon>
        <taxon>Actinomycetes</taxon>
        <taxon>Mycobacteriales</taxon>
        <taxon>Gordoniaceae</taxon>
        <taxon>Gordonia</taxon>
    </lineage>
</organism>
<gene>
    <name evidence="2" type="ORF">GOSPT_034_00410</name>
</gene>
<name>H5TXG6_9ACTN</name>
<evidence type="ECO:0000259" key="1">
    <source>
        <dbReference type="Pfam" id="PF08241"/>
    </source>
</evidence>
<dbReference type="AlphaFoldDB" id="H5TXG6"/>
<proteinExistence type="predicted"/>
<dbReference type="CDD" id="cd02440">
    <property type="entry name" value="AdoMet_MTases"/>
    <property type="match status" value="1"/>
</dbReference>
<dbReference type="Gene3D" id="3.40.50.150">
    <property type="entry name" value="Vaccinia Virus protein VP39"/>
    <property type="match status" value="1"/>
</dbReference>